<evidence type="ECO:0000256" key="1">
    <source>
        <dbReference type="ARBA" id="ARBA00004123"/>
    </source>
</evidence>
<dbReference type="PANTHER" id="PTHR45093">
    <property type="entry name" value="TRANSCRIPTION ACTIVATOR MSS11"/>
    <property type="match status" value="1"/>
</dbReference>
<dbReference type="Proteomes" id="UP000824469">
    <property type="component" value="Unassembled WGS sequence"/>
</dbReference>
<dbReference type="EMBL" id="JAHRHJ020000006">
    <property type="protein sequence ID" value="KAH9312315.1"/>
    <property type="molecule type" value="Genomic_DNA"/>
</dbReference>
<dbReference type="SMART" id="SM00320">
    <property type="entry name" value="WD40"/>
    <property type="match status" value="2"/>
</dbReference>
<comment type="subcellular location">
    <subcellularLocation>
        <location evidence="1">Nucleus</location>
    </subcellularLocation>
</comment>
<evidence type="ECO:0000256" key="5">
    <source>
        <dbReference type="PROSITE-ProRule" id="PRU00221"/>
    </source>
</evidence>
<dbReference type="OMA" id="GNMSTAM"/>
<feature type="repeat" description="WD" evidence="5">
    <location>
        <begin position="463"/>
        <end position="498"/>
    </location>
</feature>
<dbReference type="PROSITE" id="PS00678">
    <property type="entry name" value="WD_REPEATS_1"/>
    <property type="match status" value="1"/>
</dbReference>
<dbReference type="InterPro" id="IPR015943">
    <property type="entry name" value="WD40/YVTN_repeat-like_dom_sf"/>
</dbReference>
<dbReference type="Pfam" id="PF00400">
    <property type="entry name" value="WD40"/>
    <property type="match status" value="2"/>
</dbReference>
<name>A0AA38FZ30_TAXCH</name>
<keyword evidence="8" id="KW-1185">Reference proteome</keyword>
<proteinExistence type="predicted"/>
<feature type="compositionally biased region" description="Low complexity" evidence="6">
    <location>
        <begin position="314"/>
        <end position="347"/>
    </location>
</feature>
<dbReference type="Gene3D" id="2.130.10.10">
    <property type="entry name" value="YVTN repeat-like/Quinoprotein amine dehydrogenase"/>
    <property type="match status" value="1"/>
</dbReference>
<protein>
    <submittedName>
        <fullName evidence="7">Uncharacterized protein</fullName>
    </submittedName>
</protein>
<keyword evidence="4" id="KW-0539">Nucleus</keyword>
<dbReference type="PROSITE" id="PS50082">
    <property type="entry name" value="WD_REPEATS_2"/>
    <property type="match status" value="2"/>
</dbReference>
<dbReference type="InterPro" id="IPR019775">
    <property type="entry name" value="WD40_repeat_CS"/>
</dbReference>
<evidence type="ECO:0000256" key="3">
    <source>
        <dbReference type="ARBA" id="ARBA00022737"/>
    </source>
</evidence>
<keyword evidence="2 5" id="KW-0853">WD repeat</keyword>
<feature type="compositionally biased region" description="Polar residues" evidence="6">
    <location>
        <begin position="291"/>
        <end position="306"/>
    </location>
</feature>
<feature type="repeat" description="WD" evidence="5">
    <location>
        <begin position="421"/>
        <end position="462"/>
    </location>
</feature>
<dbReference type="SUPFAM" id="SSF50978">
    <property type="entry name" value="WD40 repeat-like"/>
    <property type="match status" value="1"/>
</dbReference>
<feature type="compositionally biased region" description="Low complexity" evidence="6">
    <location>
        <begin position="236"/>
        <end position="258"/>
    </location>
</feature>
<comment type="caution">
    <text evidence="7">The sequence shown here is derived from an EMBL/GenBank/DDBJ whole genome shotgun (WGS) entry which is preliminary data.</text>
</comment>
<dbReference type="AlphaFoldDB" id="A0AA38FZ30"/>
<feature type="compositionally biased region" description="Polar residues" evidence="6">
    <location>
        <begin position="270"/>
        <end position="280"/>
    </location>
</feature>
<dbReference type="GO" id="GO:0005634">
    <property type="term" value="C:nucleus"/>
    <property type="evidence" value="ECO:0007669"/>
    <property type="project" value="UniProtKB-SubCell"/>
</dbReference>
<sequence>RFGDIPSQLLDANQAAILKSTPSHLQPSGQGLHTTAGNMSTAMQQVQALNQQLPGTTQDNKNEMNAVLNQRSTATDPSLFGVSGAGLLKSSLLNPGINQGPNTLPLNGLPVGQGGIDQLRSGLLQSQKSYVHSPRQYQQFNMLSREQQQIVLAQGNLSSASGTAILNEMDSRNLRMILSNRNAAMNKDGQPNAVGDVAHNTGSPMQAASPLSRGTTSDPDFLFKMKLAFQQRQQHQQQQQLLTQQAQSTQQSQVAHPHQQQDKTGGALTIDSSLSNSFRGNDQVYGVMEPSPSTNSTGTGKASSKGQARKRKQPGSSSGPAISSGTVNNTGPSPSSAPSTPSSNTPGDVMSMPHSGSSSKPLILYGPDGVLASPSNQLADLDRIGEDGSLDDNVESFLSHDETAGRSTDSKVFSFEEVGLIKASTSKVVCCHFSSDGKLLASAGHEKKAVLWNMDTLKQESTLEEHNHLITDVRFSPNLARLATSSFDRTVRVWDADNPPSDSDSSLTKVVYIPSGLACISPKQRIHISFVSLVGLLAVLQKAKNSETTKLLISTLLTSVHVALTSNSNLRANPNIQQKFPHSINISLQGIAYIIAFTEENKVNRDRMLDHRPKNLCYQEKPKGAHVSAWKRFGNAKRSSDFDASTTTLSQLSLLGIDEEESGSFAQGMESGASESGAANGVHGDYYEKNLDDIF</sequence>
<evidence type="ECO:0000256" key="4">
    <source>
        <dbReference type="ARBA" id="ARBA00023242"/>
    </source>
</evidence>
<dbReference type="InterPro" id="IPR001680">
    <property type="entry name" value="WD40_rpt"/>
</dbReference>
<organism evidence="7 8">
    <name type="scientific">Taxus chinensis</name>
    <name type="common">Chinese yew</name>
    <name type="synonym">Taxus wallichiana var. chinensis</name>
    <dbReference type="NCBI Taxonomy" id="29808"/>
    <lineage>
        <taxon>Eukaryota</taxon>
        <taxon>Viridiplantae</taxon>
        <taxon>Streptophyta</taxon>
        <taxon>Embryophyta</taxon>
        <taxon>Tracheophyta</taxon>
        <taxon>Spermatophyta</taxon>
        <taxon>Pinopsida</taxon>
        <taxon>Pinidae</taxon>
        <taxon>Conifers II</taxon>
        <taxon>Cupressales</taxon>
        <taxon>Taxaceae</taxon>
        <taxon>Taxus</taxon>
    </lineage>
</organism>
<reference evidence="7 8" key="1">
    <citation type="journal article" date="2021" name="Nat. Plants">
        <title>The Taxus genome provides insights into paclitaxel biosynthesis.</title>
        <authorList>
            <person name="Xiong X."/>
            <person name="Gou J."/>
            <person name="Liao Q."/>
            <person name="Li Y."/>
            <person name="Zhou Q."/>
            <person name="Bi G."/>
            <person name="Li C."/>
            <person name="Du R."/>
            <person name="Wang X."/>
            <person name="Sun T."/>
            <person name="Guo L."/>
            <person name="Liang H."/>
            <person name="Lu P."/>
            <person name="Wu Y."/>
            <person name="Zhang Z."/>
            <person name="Ro D.K."/>
            <person name="Shang Y."/>
            <person name="Huang S."/>
            <person name="Yan J."/>
        </authorList>
    </citation>
    <scope>NUCLEOTIDE SEQUENCE [LARGE SCALE GENOMIC DNA]</scope>
    <source>
        <strain evidence="7">Ta-2019</strain>
    </source>
</reference>
<keyword evidence="3" id="KW-0677">Repeat</keyword>
<dbReference type="InterPro" id="IPR036322">
    <property type="entry name" value="WD40_repeat_dom_sf"/>
</dbReference>
<gene>
    <name evidence="7" type="ORF">KI387_027350</name>
</gene>
<evidence type="ECO:0000313" key="7">
    <source>
        <dbReference type="EMBL" id="KAH9312315.1"/>
    </source>
</evidence>
<dbReference type="PANTHER" id="PTHR45093:SF2">
    <property type="entry name" value="LISH DOMAIN-CONTAINING PROTEIN"/>
    <property type="match status" value="1"/>
</dbReference>
<evidence type="ECO:0000256" key="6">
    <source>
        <dbReference type="SAM" id="MobiDB-lite"/>
    </source>
</evidence>
<evidence type="ECO:0000313" key="8">
    <source>
        <dbReference type="Proteomes" id="UP000824469"/>
    </source>
</evidence>
<dbReference type="PROSITE" id="PS50294">
    <property type="entry name" value="WD_REPEATS_REGION"/>
    <property type="match status" value="1"/>
</dbReference>
<feature type="region of interest" description="Disordered" evidence="6">
    <location>
        <begin position="236"/>
        <end position="368"/>
    </location>
</feature>
<accession>A0AA38FZ30</accession>
<feature type="non-terminal residue" evidence="7">
    <location>
        <position position="1"/>
    </location>
</feature>
<evidence type="ECO:0000256" key="2">
    <source>
        <dbReference type="ARBA" id="ARBA00022574"/>
    </source>
</evidence>
<feature type="region of interest" description="Disordered" evidence="6">
    <location>
        <begin position="185"/>
        <end position="219"/>
    </location>
</feature>